<evidence type="ECO:0000313" key="3">
    <source>
        <dbReference type="EMBL" id="KAI1865139.1"/>
    </source>
</evidence>
<dbReference type="InterPro" id="IPR015797">
    <property type="entry name" value="NUDIX_hydrolase-like_dom_sf"/>
</dbReference>
<protein>
    <recommendedName>
        <fullName evidence="5">Nudix hydrolase domain-containing protein</fullName>
    </recommendedName>
</protein>
<sequence length="306" mass="34368">MTQQNAHGHDESPRANPVSGQHIVIVRGQLKGHDATWPEDLPGGREAIEGFPPFIKWLTQLEKSLRLQSEQSHQFHDEPYKLFKIDVQSFDQFGSRLGFLKLKAEIKKENPHDPADKNHPLPGIVFLRGPAVAMLIVLTPDDVEKGSKQEEEDRQIILTIQPRIPAGSLEFVELPAGMVDDKEFKGAVAEEIKEELGMTIKASELKELSAPAQESREGSSGEALPVAMYPSAGGCDEYIRFYTAERRLPRNEIEKYNHKLTGLRDHGEKITLKLVKLKDLWKEGARDSKCLAALALWEGLKREGRL</sequence>
<dbReference type="Gene3D" id="3.90.79.10">
    <property type="entry name" value="Nucleoside Triphosphate Pyrophosphohydrolase"/>
    <property type="match status" value="1"/>
</dbReference>
<keyword evidence="4" id="KW-1185">Reference proteome</keyword>
<evidence type="ECO:0000256" key="2">
    <source>
        <dbReference type="ARBA" id="ARBA00022801"/>
    </source>
</evidence>
<accession>A0A9P9WIF2</accession>
<comment type="caution">
    <text evidence="3">The sequence shown here is derived from an EMBL/GenBank/DDBJ whole genome shotgun (WGS) entry which is preliminary data.</text>
</comment>
<evidence type="ECO:0000256" key="1">
    <source>
        <dbReference type="ARBA" id="ARBA00001946"/>
    </source>
</evidence>
<dbReference type="GO" id="GO:0006753">
    <property type="term" value="P:nucleoside phosphate metabolic process"/>
    <property type="evidence" value="ECO:0007669"/>
    <property type="project" value="TreeGrafter"/>
</dbReference>
<dbReference type="SUPFAM" id="SSF55811">
    <property type="entry name" value="Nudix"/>
    <property type="match status" value="1"/>
</dbReference>
<dbReference type="PANTHER" id="PTHR11839:SF18">
    <property type="entry name" value="NUDIX HYDROLASE DOMAIN-CONTAINING PROTEIN"/>
    <property type="match status" value="1"/>
</dbReference>
<dbReference type="GO" id="GO:0019693">
    <property type="term" value="P:ribose phosphate metabolic process"/>
    <property type="evidence" value="ECO:0007669"/>
    <property type="project" value="TreeGrafter"/>
</dbReference>
<evidence type="ECO:0008006" key="5">
    <source>
        <dbReference type="Google" id="ProtNLM"/>
    </source>
</evidence>
<dbReference type="EMBL" id="JAFIMR010000022">
    <property type="protein sequence ID" value="KAI1865139.1"/>
    <property type="molecule type" value="Genomic_DNA"/>
</dbReference>
<gene>
    <name evidence="3" type="ORF">JX265_008186</name>
</gene>
<reference evidence="3" key="1">
    <citation type="submission" date="2021-03" db="EMBL/GenBank/DDBJ databases">
        <title>Revisited historic fungal species revealed as producer of novel bioactive compounds through whole genome sequencing and comparative genomics.</title>
        <authorList>
            <person name="Vignolle G.A."/>
            <person name="Hochenegger N."/>
            <person name="Mach R.L."/>
            <person name="Mach-Aigner A.R."/>
            <person name="Javad Rahimi M."/>
            <person name="Salim K.A."/>
            <person name="Chan C.M."/>
            <person name="Lim L.B.L."/>
            <person name="Cai F."/>
            <person name="Druzhinina I.S."/>
            <person name="U'Ren J.M."/>
            <person name="Derntl C."/>
        </authorList>
    </citation>
    <scope>NUCLEOTIDE SEQUENCE</scope>
    <source>
        <strain evidence="3">TUCIM 5799</strain>
    </source>
</reference>
<dbReference type="GO" id="GO:0080041">
    <property type="term" value="F:ADP-ribose pyrophosphohydrolase activity"/>
    <property type="evidence" value="ECO:0007669"/>
    <property type="project" value="TreeGrafter"/>
</dbReference>
<organism evidence="3 4">
    <name type="scientific">Neoarthrinium moseri</name>
    <dbReference type="NCBI Taxonomy" id="1658444"/>
    <lineage>
        <taxon>Eukaryota</taxon>
        <taxon>Fungi</taxon>
        <taxon>Dikarya</taxon>
        <taxon>Ascomycota</taxon>
        <taxon>Pezizomycotina</taxon>
        <taxon>Sordariomycetes</taxon>
        <taxon>Xylariomycetidae</taxon>
        <taxon>Amphisphaeriales</taxon>
        <taxon>Apiosporaceae</taxon>
        <taxon>Neoarthrinium</taxon>
    </lineage>
</organism>
<name>A0A9P9WIF2_9PEZI</name>
<evidence type="ECO:0000313" key="4">
    <source>
        <dbReference type="Proteomes" id="UP000829685"/>
    </source>
</evidence>
<dbReference type="AlphaFoldDB" id="A0A9P9WIF2"/>
<proteinExistence type="predicted"/>
<dbReference type="GO" id="GO:0080042">
    <property type="term" value="F:ADP-glucose pyrophosphohydrolase activity"/>
    <property type="evidence" value="ECO:0007669"/>
    <property type="project" value="TreeGrafter"/>
</dbReference>
<dbReference type="CDD" id="cd03424">
    <property type="entry name" value="NUDIX_ADPRase_Nudt5_UGPPase_Nudt14"/>
    <property type="match status" value="1"/>
</dbReference>
<comment type="cofactor">
    <cofactor evidence="1">
        <name>Mg(2+)</name>
        <dbReference type="ChEBI" id="CHEBI:18420"/>
    </cofactor>
</comment>
<dbReference type="Proteomes" id="UP000829685">
    <property type="component" value="Unassembled WGS sequence"/>
</dbReference>
<keyword evidence="2" id="KW-0378">Hydrolase</keyword>
<dbReference type="PANTHER" id="PTHR11839">
    <property type="entry name" value="UDP/ADP-SUGAR PYROPHOSPHATASE"/>
    <property type="match status" value="1"/>
</dbReference>